<proteinExistence type="inferred from homology"/>
<reference evidence="4 5" key="1">
    <citation type="journal article" date="2020" name="IScience">
        <title>Genome Sequencing of the Endangered Kingdonia uniflora (Circaeasteraceae, Ranunculales) Reveals Potential Mechanisms of Evolutionary Specialization.</title>
        <authorList>
            <person name="Sun Y."/>
            <person name="Deng T."/>
            <person name="Zhang A."/>
            <person name="Moore M.J."/>
            <person name="Landis J.B."/>
            <person name="Lin N."/>
            <person name="Zhang H."/>
            <person name="Zhang X."/>
            <person name="Huang J."/>
            <person name="Zhang X."/>
            <person name="Sun H."/>
            <person name="Wang H."/>
        </authorList>
    </citation>
    <scope>NUCLEOTIDE SEQUENCE [LARGE SCALE GENOMIC DNA]</scope>
    <source>
        <strain evidence="4">TB1705</strain>
        <tissue evidence="4">Leaf</tissue>
    </source>
</reference>
<feature type="region of interest" description="Disordered" evidence="2">
    <location>
        <begin position="186"/>
        <end position="237"/>
    </location>
</feature>
<dbReference type="EMBL" id="JACGCM010002156">
    <property type="protein sequence ID" value="KAF6143995.1"/>
    <property type="molecule type" value="Genomic_DNA"/>
</dbReference>
<dbReference type="Proteomes" id="UP000541444">
    <property type="component" value="Unassembled WGS sequence"/>
</dbReference>
<feature type="compositionally biased region" description="Low complexity" evidence="2">
    <location>
        <begin position="311"/>
        <end position="321"/>
    </location>
</feature>
<evidence type="ECO:0000313" key="5">
    <source>
        <dbReference type="Proteomes" id="UP000541444"/>
    </source>
</evidence>
<dbReference type="InterPro" id="IPR005516">
    <property type="entry name" value="Remorin_C"/>
</dbReference>
<feature type="region of interest" description="Disordered" evidence="2">
    <location>
        <begin position="311"/>
        <end position="331"/>
    </location>
</feature>
<feature type="region of interest" description="Disordered" evidence="2">
    <location>
        <begin position="259"/>
        <end position="278"/>
    </location>
</feature>
<feature type="compositionally biased region" description="Polar residues" evidence="2">
    <location>
        <begin position="190"/>
        <end position="208"/>
    </location>
</feature>
<dbReference type="Pfam" id="PF03763">
    <property type="entry name" value="Remorin_C"/>
    <property type="match status" value="1"/>
</dbReference>
<evidence type="ECO:0000256" key="2">
    <source>
        <dbReference type="SAM" id="MobiDB-lite"/>
    </source>
</evidence>
<comment type="caution">
    <text evidence="4">The sequence shown here is derived from an EMBL/GenBank/DDBJ whole genome shotgun (WGS) entry which is preliminary data.</text>
</comment>
<feature type="compositionally biased region" description="Basic and acidic residues" evidence="2">
    <location>
        <begin position="99"/>
        <end position="129"/>
    </location>
</feature>
<dbReference type="OrthoDB" id="648416at2759"/>
<feature type="compositionally biased region" description="Low complexity" evidence="2">
    <location>
        <begin position="222"/>
        <end position="231"/>
    </location>
</feature>
<name>A0A7J7LMU3_9MAGN</name>
<feature type="region of interest" description="Disordered" evidence="2">
    <location>
        <begin position="548"/>
        <end position="572"/>
    </location>
</feature>
<evidence type="ECO:0000259" key="3">
    <source>
        <dbReference type="Pfam" id="PF03763"/>
    </source>
</evidence>
<feature type="region of interest" description="Disordered" evidence="2">
    <location>
        <begin position="99"/>
        <end position="130"/>
    </location>
</feature>
<sequence length="593" mass="65158">MLRLGFQDLKKKPLKESSDFVKARDDSPDSVIFTQNDPNFSLFSSASASVDRCSFTSDVHDHESLVSELSKHLAGCAVHDECSSGPHLDLTNRSTLEKNRNCTKDRNRAKEHKEKEQEETGSDDSKTLDSSRNSFSLALIECQNRRFRPEAVVSVVRRRRPASLDLNSSRINNAIVNATSPRFGGMKKVSVTSSRNSGTFPSPGTPSVVQKGWSSERVPLPGNGNNNNRRNMGLPFNSGRSTLPSKWEDAEKWIFSPVNRPSAPLPHRRPKSKSGPLGPPGMAYYSMYSPVMPMFEGGGNSPFSAGVLAAASSPGQANSNGGSSGSGGVGSYQTHAEPCIMRSVSVHGWSSDLPIQSLPEDQDENPDGSSWIEHAEENFNGSADAATIITRDVSRRDVATQMSPVWSTHSSPKGRHSFSSSPHSLLPIVEVKGSNSSRLEIRDVQVDDRVTMTRWSKKHGSRGPEKSCVNVGDWKNITTKTQTSTWEVSDATKCISKLKREEAKITAWENLQKAKAEAAIRKLEMKLEKKRSSSMDKILNKLRLAQKKAQKMRNSASSTTQSHEISRTSNRTVSFRRPTQMGSLSGCFTCHAF</sequence>
<dbReference type="AlphaFoldDB" id="A0A7J7LMU3"/>
<feature type="region of interest" description="Disordered" evidence="2">
    <location>
        <begin position="351"/>
        <end position="372"/>
    </location>
</feature>
<accession>A0A7J7LMU3</accession>
<keyword evidence="5" id="KW-1185">Reference proteome</keyword>
<feature type="compositionally biased region" description="Polar residues" evidence="2">
    <location>
        <begin position="552"/>
        <end position="572"/>
    </location>
</feature>
<dbReference type="PANTHER" id="PTHR31471">
    <property type="entry name" value="OS02G0116800 PROTEIN"/>
    <property type="match status" value="1"/>
</dbReference>
<protein>
    <recommendedName>
        <fullName evidence="3">Remorin C-terminal domain-containing protein</fullName>
    </recommendedName>
</protein>
<evidence type="ECO:0000256" key="1">
    <source>
        <dbReference type="ARBA" id="ARBA00005711"/>
    </source>
</evidence>
<evidence type="ECO:0000313" key="4">
    <source>
        <dbReference type="EMBL" id="KAF6143995.1"/>
    </source>
</evidence>
<organism evidence="4 5">
    <name type="scientific">Kingdonia uniflora</name>
    <dbReference type="NCBI Taxonomy" id="39325"/>
    <lineage>
        <taxon>Eukaryota</taxon>
        <taxon>Viridiplantae</taxon>
        <taxon>Streptophyta</taxon>
        <taxon>Embryophyta</taxon>
        <taxon>Tracheophyta</taxon>
        <taxon>Spermatophyta</taxon>
        <taxon>Magnoliopsida</taxon>
        <taxon>Ranunculales</taxon>
        <taxon>Circaeasteraceae</taxon>
        <taxon>Kingdonia</taxon>
    </lineage>
</organism>
<gene>
    <name evidence="4" type="ORF">GIB67_017603</name>
</gene>
<dbReference type="PANTHER" id="PTHR31471:SF13">
    <property type="entry name" value="REMORIN FAMILY PROTEIN"/>
    <property type="match status" value="1"/>
</dbReference>
<feature type="domain" description="Remorin C-terminal" evidence="3">
    <location>
        <begin position="480"/>
        <end position="580"/>
    </location>
</feature>
<comment type="similarity">
    <text evidence="1">Belongs to the remorin family.</text>
</comment>